<sequence length="170" mass="19765">MEYKDITETISSLRIWSSSQTLRLLSSSDRHHQRPRSRDTRTVPVPTRSHSTREHQSSSSRTPTQRVARVVPAPTRRQSAVPAPSQVRSSTYTTSRYTPVAHPVQARSNTKARGPYEAPIPPRRDRSDFTAQHRRRDGDIEVRYTRERRVVPEYDEPRQKEERVRIIVLS</sequence>
<keyword evidence="3" id="KW-1185">Reference proteome</keyword>
<organism evidence="2 3">
    <name type="scientific">Lophium mytilinum</name>
    <dbReference type="NCBI Taxonomy" id="390894"/>
    <lineage>
        <taxon>Eukaryota</taxon>
        <taxon>Fungi</taxon>
        <taxon>Dikarya</taxon>
        <taxon>Ascomycota</taxon>
        <taxon>Pezizomycotina</taxon>
        <taxon>Dothideomycetes</taxon>
        <taxon>Pleosporomycetidae</taxon>
        <taxon>Mytilinidiales</taxon>
        <taxon>Mytilinidiaceae</taxon>
        <taxon>Lophium</taxon>
    </lineage>
</organism>
<dbReference type="OrthoDB" id="10552499at2759"/>
<proteinExistence type="predicted"/>
<protein>
    <submittedName>
        <fullName evidence="2">Uncharacterized protein</fullName>
    </submittedName>
</protein>
<name>A0A6A6QSR1_9PEZI</name>
<evidence type="ECO:0000256" key="1">
    <source>
        <dbReference type="SAM" id="MobiDB-lite"/>
    </source>
</evidence>
<feature type="region of interest" description="Disordered" evidence="1">
    <location>
        <begin position="25"/>
        <end position="140"/>
    </location>
</feature>
<reference evidence="2" key="1">
    <citation type="journal article" date="2020" name="Stud. Mycol.">
        <title>101 Dothideomycetes genomes: a test case for predicting lifestyles and emergence of pathogens.</title>
        <authorList>
            <person name="Haridas S."/>
            <person name="Albert R."/>
            <person name="Binder M."/>
            <person name="Bloem J."/>
            <person name="Labutti K."/>
            <person name="Salamov A."/>
            <person name="Andreopoulos B."/>
            <person name="Baker S."/>
            <person name="Barry K."/>
            <person name="Bills G."/>
            <person name="Bluhm B."/>
            <person name="Cannon C."/>
            <person name="Castanera R."/>
            <person name="Culley D."/>
            <person name="Daum C."/>
            <person name="Ezra D."/>
            <person name="Gonzalez J."/>
            <person name="Henrissat B."/>
            <person name="Kuo A."/>
            <person name="Liang C."/>
            <person name="Lipzen A."/>
            <person name="Lutzoni F."/>
            <person name="Magnuson J."/>
            <person name="Mondo S."/>
            <person name="Nolan M."/>
            <person name="Ohm R."/>
            <person name="Pangilinan J."/>
            <person name="Park H.-J."/>
            <person name="Ramirez L."/>
            <person name="Alfaro M."/>
            <person name="Sun H."/>
            <person name="Tritt A."/>
            <person name="Yoshinaga Y."/>
            <person name="Zwiers L.-H."/>
            <person name="Turgeon B."/>
            <person name="Goodwin S."/>
            <person name="Spatafora J."/>
            <person name="Crous P."/>
            <person name="Grigoriev I."/>
        </authorList>
    </citation>
    <scope>NUCLEOTIDE SEQUENCE</scope>
    <source>
        <strain evidence="2">CBS 269.34</strain>
    </source>
</reference>
<feature type="compositionally biased region" description="Low complexity" evidence="1">
    <location>
        <begin position="57"/>
        <end position="77"/>
    </location>
</feature>
<evidence type="ECO:0000313" key="2">
    <source>
        <dbReference type="EMBL" id="KAF2495451.1"/>
    </source>
</evidence>
<dbReference type="EMBL" id="MU004189">
    <property type="protein sequence ID" value="KAF2495451.1"/>
    <property type="molecule type" value="Genomic_DNA"/>
</dbReference>
<evidence type="ECO:0000313" key="3">
    <source>
        <dbReference type="Proteomes" id="UP000799750"/>
    </source>
</evidence>
<gene>
    <name evidence="2" type="ORF">BU16DRAFT_527289</name>
</gene>
<dbReference type="Proteomes" id="UP000799750">
    <property type="component" value="Unassembled WGS sequence"/>
</dbReference>
<dbReference type="AlphaFoldDB" id="A0A6A6QSR1"/>
<feature type="compositionally biased region" description="Low complexity" evidence="1">
    <location>
        <begin position="88"/>
        <end position="98"/>
    </location>
</feature>
<accession>A0A6A6QSR1</accession>